<comment type="caution">
    <text evidence="1">The sequence shown here is derived from an EMBL/GenBank/DDBJ whole genome shotgun (WGS) entry which is preliminary data.</text>
</comment>
<dbReference type="PANTHER" id="PTHR39338">
    <property type="entry name" value="BLL5662 PROTEIN-RELATED"/>
    <property type="match status" value="1"/>
</dbReference>
<accession>A0A849VIK6</accession>
<protein>
    <submittedName>
        <fullName evidence="1">VWA domain-containing protein</fullName>
    </submittedName>
</protein>
<evidence type="ECO:0000313" key="2">
    <source>
        <dbReference type="Proteomes" id="UP000586305"/>
    </source>
</evidence>
<dbReference type="EMBL" id="JABBPG010000005">
    <property type="protein sequence ID" value="NOU51664.1"/>
    <property type="molecule type" value="Genomic_DNA"/>
</dbReference>
<organism evidence="1 2">
    <name type="scientific">Pseudoalteromonas caenipelagi</name>
    <dbReference type="NCBI Taxonomy" id="2726988"/>
    <lineage>
        <taxon>Bacteria</taxon>
        <taxon>Pseudomonadati</taxon>
        <taxon>Pseudomonadota</taxon>
        <taxon>Gammaproteobacteria</taxon>
        <taxon>Alteromonadales</taxon>
        <taxon>Pseudoalteromonadaceae</taxon>
        <taxon>Pseudoalteromonas</taxon>
    </lineage>
</organism>
<dbReference type="AlphaFoldDB" id="A0A849VIK6"/>
<keyword evidence="2" id="KW-1185">Reference proteome</keyword>
<dbReference type="Proteomes" id="UP000586305">
    <property type="component" value="Unassembled WGS sequence"/>
</dbReference>
<dbReference type="PANTHER" id="PTHR39338:SF7">
    <property type="entry name" value="BLL6692 PROTEIN"/>
    <property type="match status" value="1"/>
</dbReference>
<dbReference type="InterPro" id="IPR008912">
    <property type="entry name" value="Uncharacterised_CoxE"/>
</dbReference>
<dbReference type="RefSeq" id="WP_171626713.1">
    <property type="nucleotide sequence ID" value="NZ_JABBPG010000005.1"/>
</dbReference>
<name>A0A849VIK6_9GAMM</name>
<dbReference type="Pfam" id="PF05762">
    <property type="entry name" value="VWA_CoxE"/>
    <property type="match status" value="1"/>
</dbReference>
<proteinExistence type="predicted"/>
<gene>
    <name evidence="1" type="ORF">HG263_14100</name>
</gene>
<reference evidence="1 2" key="1">
    <citation type="submission" date="2020-04" db="EMBL/GenBank/DDBJ databases">
        <title>Pseudoalteromonas caenipelagi sp. nov., isolated from a tidal flat.</title>
        <authorList>
            <person name="Park S."/>
            <person name="Yoon J.-H."/>
        </authorList>
    </citation>
    <scope>NUCLEOTIDE SEQUENCE [LARGE SCALE GENOMIC DNA]</scope>
    <source>
        <strain evidence="1 2">JBTF-M23</strain>
    </source>
</reference>
<evidence type="ECO:0000313" key="1">
    <source>
        <dbReference type="EMBL" id="NOU51664.1"/>
    </source>
</evidence>
<sequence length="395" mass="45628">MLIEFFFTLRRYGLKVSPRELLDCLNALNHGLAFADLDAFYELSKTIFVKDETQFDKFDRAFADYFEGIEDSDFLTQLQKSASLPDEWLRKEFEKHLTAEQKAQIEALGGLDKLMETLKQRLAEQQKRHAGGNKWVGTGGTSPFGAYGYNPEGVRIGQDTNRQRRAVKVWDKRQYRNLDADSEISSRTMQLALKKLRKFARSGASDQLDLNETIAATAKQGGMLDVRMAPERHNAVNVLMLFDIGGSMDDYIHLCEQLFSAAHSEFKHLEFFYFHNCVYEHVWRDNERRQSSLIDTYQLINRFGKDYRLIFVGDATMGPYEIAYPGGSVEHWNQEPGALWLQRLTNHFEKVAWLNPQPKAYWPYYHSIALIEEAVQNRMYPMTLDGLSEAIKALS</sequence>